<dbReference type="AlphaFoldDB" id="A0AAE0Y010"/>
<evidence type="ECO:0000256" key="3">
    <source>
        <dbReference type="ARBA" id="ARBA00022448"/>
    </source>
</evidence>
<sequence length="699" mass="77648">MSDKDETRVLLEDPAPTKPHEAPVILKDNGAQTAIHLSHSHSSHGGSDVVKPTKGRITPRLSNAFENSGVYQIALAWKDISVRVKVPGKRAFFGGESKPPTEKTILKDITGLASPGCLLAIMGASGSGKSTLLNVLTSRNTKDYMISGEMLLNGVPLNPGAIKNVSAYVQQGDLFMETLTVTEQLQFRALLRMDSKLDAEARLKRVQEVIQEMGLINCKDSRIGSSSGTKKGISGGERKRLSFASEALTNPPIFFCDEPTSSLDSFMAQSIVHTLQKMAERGRVILCTIHQPSSELFDMFSQVLLLSEGRVAFMGTREDALTHFDSLGYPCPENFNPGDHYILKLAIVPGKEIECKRKSQAICDTFAKTRQMQELEEKIQDQKKDVDMYDHVVLDQITGQSRYSSSINTQLRMLFWRAWVAQFRNAMLFGVRIGQVVTVALILGLVYMDLEISQRGVMNINGALFLVVANIGMTHMFAVLTSFPEEMHLVMREYGSGLYSIGSYFFPKVIAELPMFVLLSMVFISMDYWMMGLYDHFSAFMTASWVILLAGYTSVTAGYLISTAAGETTLALSIAAPILIPLMLFSGLFLNADDIPDYLKWLEYLSWYRHASQLMMVNQWDDLGKIPCPEPHEVPANASLPVMCAALNCPYIDGKAVLAYNTVDPDDQTANTMYLIALTVFFFFASFVALYIRARRSRE</sequence>
<evidence type="ECO:0000256" key="8">
    <source>
        <dbReference type="ARBA" id="ARBA00023136"/>
    </source>
</evidence>
<comment type="similarity">
    <text evidence="2">Belongs to the ABC transporter superfamily. ABCG family. Eye pigment precursor importer (TC 3.A.1.204) subfamily.</text>
</comment>
<dbReference type="InterPro" id="IPR017871">
    <property type="entry name" value="ABC_transporter-like_CS"/>
</dbReference>
<dbReference type="InterPro" id="IPR003593">
    <property type="entry name" value="AAA+_ATPase"/>
</dbReference>
<evidence type="ECO:0000256" key="2">
    <source>
        <dbReference type="ARBA" id="ARBA00005814"/>
    </source>
</evidence>
<evidence type="ECO:0000313" key="12">
    <source>
        <dbReference type="EMBL" id="KAK3728090.1"/>
    </source>
</evidence>
<evidence type="ECO:0000259" key="11">
    <source>
        <dbReference type="PROSITE" id="PS50893"/>
    </source>
</evidence>
<keyword evidence="4 10" id="KW-0812">Transmembrane</keyword>
<evidence type="ECO:0000256" key="5">
    <source>
        <dbReference type="ARBA" id="ARBA00022741"/>
    </source>
</evidence>
<feature type="compositionally biased region" description="Basic and acidic residues" evidence="9">
    <location>
        <begin position="1"/>
        <end position="11"/>
    </location>
</feature>
<dbReference type="Pfam" id="PF19055">
    <property type="entry name" value="ABC2_membrane_7"/>
    <property type="match status" value="1"/>
</dbReference>
<keyword evidence="7 10" id="KW-1133">Transmembrane helix</keyword>
<evidence type="ECO:0000256" key="1">
    <source>
        <dbReference type="ARBA" id="ARBA00004141"/>
    </source>
</evidence>
<proteinExistence type="inferred from homology"/>
<dbReference type="GO" id="GO:0140359">
    <property type="term" value="F:ABC-type transporter activity"/>
    <property type="evidence" value="ECO:0007669"/>
    <property type="project" value="InterPro"/>
</dbReference>
<dbReference type="EMBL" id="JAWDGP010007208">
    <property type="protein sequence ID" value="KAK3728090.1"/>
    <property type="molecule type" value="Genomic_DNA"/>
</dbReference>
<dbReference type="SUPFAM" id="SSF52540">
    <property type="entry name" value="P-loop containing nucleoside triphosphate hydrolases"/>
    <property type="match status" value="1"/>
</dbReference>
<evidence type="ECO:0000256" key="7">
    <source>
        <dbReference type="ARBA" id="ARBA00022989"/>
    </source>
</evidence>
<evidence type="ECO:0000256" key="4">
    <source>
        <dbReference type="ARBA" id="ARBA00022692"/>
    </source>
</evidence>
<dbReference type="Pfam" id="PF01061">
    <property type="entry name" value="ABC2_membrane"/>
    <property type="match status" value="1"/>
</dbReference>
<dbReference type="PROSITE" id="PS50893">
    <property type="entry name" value="ABC_TRANSPORTER_2"/>
    <property type="match status" value="1"/>
</dbReference>
<reference evidence="12" key="1">
    <citation type="journal article" date="2023" name="G3 (Bethesda)">
        <title>A reference genome for the long-term kleptoplast-retaining sea slug Elysia crispata morphotype clarki.</title>
        <authorList>
            <person name="Eastman K.E."/>
            <person name="Pendleton A.L."/>
            <person name="Shaikh M.A."/>
            <person name="Suttiyut T."/>
            <person name="Ogas R."/>
            <person name="Tomko P."/>
            <person name="Gavelis G."/>
            <person name="Widhalm J.R."/>
            <person name="Wisecaver J.H."/>
        </authorList>
    </citation>
    <scope>NUCLEOTIDE SEQUENCE</scope>
    <source>
        <strain evidence="12">ECLA1</strain>
    </source>
</reference>
<gene>
    <name evidence="12" type="ORF">RRG08_022141</name>
</gene>
<keyword evidence="3" id="KW-0813">Transport</keyword>
<dbReference type="Proteomes" id="UP001283361">
    <property type="component" value="Unassembled WGS sequence"/>
</dbReference>
<feature type="transmembrane region" description="Helical" evidence="10">
    <location>
        <begin position="504"/>
        <end position="525"/>
    </location>
</feature>
<comment type="subcellular location">
    <subcellularLocation>
        <location evidence="1">Membrane</location>
        <topology evidence="1">Multi-pass membrane protein</topology>
    </subcellularLocation>
</comment>
<evidence type="ECO:0000256" key="9">
    <source>
        <dbReference type="SAM" id="MobiDB-lite"/>
    </source>
</evidence>
<feature type="transmembrane region" description="Helical" evidence="10">
    <location>
        <begin position="537"/>
        <end position="561"/>
    </location>
</feature>
<dbReference type="GO" id="GO:0005524">
    <property type="term" value="F:ATP binding"/>
    <property type="evidence" value="ECO:0007669"/>
    <property type="project" value="UniProtKB-KW"/>
</dbReference>
<dbReference type="SMART" id="SM00382">
    <property type="entry name" value="AAA"/>
    <property type="match status" value="1"/>
</dbReference>
<feature type="domain" description="ABC transporter" evidence="11">
    <location>
        <begin position="82"/>
        <end position="333"/>
    </location>
</feature>
<keyword evidence="8 10" id="KW-0472">Membrane</keyword>
<dbReference type="InterPro" id="IPR027417">
    <property type="entry name" value="P-loop_NTPase"/>
</dbReference>
<dbReference type="InterPro" id="IPR050352">
    <property type="entry name" value="ABCG_transporters"/>
</dbReference>
<dbReference type="PROSITE" id="PS00211">
    <property type="entry name" value="ABC_TRANSPORTER_1"/>
    <property type="match status" value="1"/>
</dbReference>
<evidence type="ECO:0000256" key="6">
    <source>
        <dbReference type="ARBA" id="ARBA00022840"/>
    </source>
</evidence>
<feature type="transmembrane region" description="Helical" evidence="10">
    <location>
        <begin position="568"/>
        <end position="590"/>
    </location>
</feature>
<dbReference type="CDD" id="cd03213">
    <property type="entry name" value="ABCG_EPDR"/>
    <property type="match status" value="1"/>
</dbReference>
<feature type="region of interest" description="Disordered" evidence="9">
    <location>
        <begin position="1"/>
        <end position="22"/>
    </location>
</feature>
<dbReference type="InterPro" id="IPR043926">
    <property type="entry name" value="ABCG_dom"/>
</dbReference>
<feature type="transmembrane region" description="Helical" evidence="10">
    <location>
        <begin position="426"/>
        <end position="448"/>
    </location>
</feature>
<feature type="transmembrane region" description="Helical" evidence="10">
    <location>
        <begin position="673"/>
        <end position="692"/>
    </location>
</feature>
<organism evidence="12 13">
    <name type="scientific">Elysia crispata</name>
    <name type="common">lettuce slug</name>
    <dbReference type="NCBI Taxonomy" id="231223"/>
    <lineage>
        <taxon>Eukaryota</taxon>
        <taxon>Metazoa</taxon>
        <taxon>Spiralia</taxon>
        <taxon>Lophotrochozoa</taxon>
        <taxon>Mollusca</taxon>
        <taxon>Gastropoda</taxon>
        <taxon>Heterobranchia</taxon>
        <taxon>Euthyneura</taxon>
        <taxon>Panpulmonata</taxon>
        <taxon>Sacoglossa</taxon>
        <taxon>Placobranchoidea</taxon>
        <taxon>Plakobranchidae</taxon>
        <taxon>Elysia</taxon>
    </lineage>
</organism>
<dbReference type="Gene3D" id="3.40.50.300">
    <property type="entry name" value="P-loop containing nucleotide triphosphate hydrolases"/>
    <property type="match status" value="1"/>
</dbReference>
<dbReference type="GO" id="GO:0005886">
    <property type="term" value="C:plasma membrane"/>
    <property type="evidence" value="ECO:0007669"/>
    <property type="project" value="TreeGrafter"/>
</dbReference>
<keyword evidence="6" id="KW-0067">ATP-binding</keyword>
<name>A0AAE0Y010_9GAST</name>
<feature type="transmembrane region" description="Helical" evidence="10">
    <location>
        <begin position="460"/>
        <end position="483"/>
    </location>
</feature>
<accession>A0AAE0Y010</accession>
<dbReference type="InterPro" id="IPR003439">
    <property type="entry name" value="ABC_transporter-like_ATP-bd"/>
</dbReference>
<dbReference type="GO" id="GO:0016887">
    <property type="term" value="F:ATP hydrolysis activity"/>
    <property type="evidence" value="ECO:0007669"/>
    <property type="project" value="InterPro"/>
</dbReference>
<dbReference type="Pfam" id="PF00005">
    <property type="entry name" value="ABC_tran"/>
    <property type="match status" value="1"/>
</dbReference>
<dbReference type="InterPro" id="IPR013525">
    <property type="entry name" value="ABC2_TM"/>
</dbReference>
<keyword evidence="13" id="KW-1185">Reference proteome</keyword>
<evidence type="ECO:0000256" key="10">
    <source>
        <dbReference type="SAM" id="Phobius"/>
    </source>
</evidence>
<comment type="caution">
    <text evidence="12">The sequence shown here is derived from an EMBL/GenBank/DDBJ whole genome shotgun (WGS) entry which is preliminary data.</text>
</comment>
<dbReference type="PANTHER" id="PTHR48041">
    <property type="entry name" value="ABC TRANSPORTER G FAMILY MEMBER 28"/>
    <property type="match status" value="1"/>
</dbReference>
<keyword evidence="5" id="KW-0547">Nucleotide-binding</keyword>
<evidence type="ECO:0000313" key="13">
    <source>
        <dbReference type="Proteomes" id="UP001283361"/>
    </source>
</evidence>
<protein>
    <recommendedName>
        <fullName evidence="11">ABC transporter domain-containing protein</fullName>
    </recommendedName>
</protein>
<dbReference type="PANTHER" id="PTHR48041:SF139">
    <property type="entry name" value="PROTEIN SCARLET"/>
    <property type="match status" value="1"/>
</dbReference>